<evidence type="ECO:0000313" key="4">
    <source>
        <dbReference type="Proteomes" id="UP000654075"/>
    </source>
</evidence>
<dbReference type="InterPro" id="IPR050164">
    <property type="entry name" value="Peptidase_C19"/>
</dbReference>
<dbReference type="GO" id="GO:0005634">
    <property type="term" value="C:nucleus"/>
    <property type="evidence" value="ECO:0007669"/>
    <property type="project" value="TreeGrafter"/>
</dbReference>
<dbReference type="Gene3D" id="2.60.210.10">
    <property type="entry name" value="Apoptosis, Tumor Necrosis Factor Receptor Associated Protein 2, Chain A"/>
    <property type="match status" value="1"/>
</dbReference>
<evidence type="ECO:0000256" key="1">
    <source>
        <dbReference type="SAM" id="MobiDB-lite"/>
    </source>
</evidence>
<accession>A0A813GN71</accession>
<name>A0A813GN71_POLGL</name>
<dbReference type="SUPFAM" id="SSF54001">
    <property type="entry name" value="Cysteine proteinases"/>
    <property type="match status" value="1"/>
</dbReference>
<dbReference type="PANTHER" id="PTHR24006:SF644">
    <property type="entry name" value="UBIQUITIN CARBOXYL-TERMINAL HYDROLASE 7"/>
    <property type="match status" value="1"/>
</dbReference>
<dbReference type="AlphaFoldDB" id="A0A813GN71"/>
<dbReference type="InterPro" id="IPR038765">
    <property type="entry name" value="Papain-like_cys_pep_sf"/>
</dbReference>
<comment type="caution">
    <text evidence="3">The sequence shown here is derived from an EMBL/GenBank/DDBJ whole genome shotgun (WGS) entry which is preliminary data.</text>
</comment>
<feature type="domain" description="USP" evidence="2">
    <location>
        <begin position="114"/>
        <end position="459"/>
    </location>
</feature>
<dbReference type="PROSITE" id="PS50235">
    <property type="entry name" value="USP_3"/>
    <property type="match status" value="1"/>
</dbReference>
<reference evidence="3" key="1">
    <citation type="submission" date="2021-02" db="EMBL/GenBank/DDBJ databases">
        <authorList>
            <person name="Dougan E. K."/>
            <person name="Rhodes N."/>
            <person name="Thang M."/>
            <person name="Chan C."/>
        </authorList>
    </citation>
    <scope>NUCLEOTIDE SEQUENCE</scope>
</reference>
<dbReference type="InterPro" id="IPR001394">
    <property type="entry name" value="Peptidase_C19_UCH"/>
</dbReference>
<feature type="compositionally biased region" description="Basic and acidic residues" evidence="1">
    <location>
        <begin position="535"/>
        <end position="546"/>
    </location>
</feature>
<evidence type="ECO:0000313" key="3">
    <source>
        <dbReference type="EMBL" id="CAE8626532.1"/>
    </source>
</evidence>
<keyword evidence="4" id="KW-1185">Reference proteome</keyword>
<feature type="compositionally biased region" description="Basic and acidic residues" evidence="1">
    <location>
        <begin position="588"/>
        <end position="603"/>
    </location>
</feature>
<dbReference type="OrthoDB" id="445552at2759"/>
<sequence>EKDKKETRWISAFVEARYFEDVQFLVSLINFEDLKKSIVKHDKHTFSPVESSDGKAIDRGWHDFVHCDEATLRNNGFVDPKDDTVCFRASVYLAGGAMKVSPKMKSRYMSLSKIELSGPYEKVPNFLSSLVQLWYHIGAFRGVIYAAGASNAGGSGGQKRSSCVFSALREVFVRLQARSPPASCSALCAAFGRRMWSRICEAEPDAFCWEVFHALEAELIGTQDLRTAEEVSAKGAPPKKDAKKGEKAKEHKLLWDTVKELFEFEVEWLAQSVDGGEFTDSSTFQGPVFTFVVRGFSTLETALDHYFSPKIIEDGSGVRVRTTRKFKRLPNVLQWYLKRGDYDCCTGLCGLTDTFLSFPRRIDMAKYCEGAGIYNLYGVMVESDEHYWSYIRPEMEGDQGQWYRLDDRENSTCAMSNATAIDASFGGEEWLCVNYLYGPSAVLTRPKESRACLLVYLKECSMEMLLHEPRLPKISREFQTPVQQQQQQQRDTPTRAVEVEAEAAAAAAQALIEEIEAQTMKEEKKRKQKQKKKQKEKDKKNQAKNEDEPEDDIVDDKATAPEEYSEDEMPEEKVRQPGQREVLATTLRKRESSPESEDAKGFEDPCSCKSPCKALFLSVCEFF</sequence>
<protein>
    <recommendedName>
        <fullName evidence="2">USP domain-containing protein</fullName>
    </recommendedName>
</protein>
<dbReference type="GO" id="GO:0016579">
    <property type="term" value="P:protein deubiquitination"/>
    <property type="evidence" value="ECO:0007669"/>
    <property type="project" value="InterPro"/>
</dbReference>
<gene>
    <name evidence="3" type="ORF">PGLA1383_LOCUS43459</name>
</gene>
<dbReference type="EMBL" id="CAJNNV010028984">
    <property type="protein sequence ID" value="CAE8626532.1"/>
    <property type="molecule type" value="Genomic_DNA"/>
</dbReference>
<dbReference type="GO" id="GO:0031647">
    <property type="term" value="P:regulation of protein stability"/>
    <property type="evidence" value="ECO:0007669"/>
    <property type="project" value="TreeGrafter"/>
</dbReference>
<feature type="non-terminal residue" evidence="3">
    <location>
        <position position="623"/>
    </location>
</feature>
<organism evidence="3 4">
    <name type="scientific">Polarella glacialis</name>
    <name type="common">Dinoflagellate</name>
    <dbReference type="NCBI Taxonomy" id="89957"/>
    <lineage>
        <taxon>Eukaryota</taxon>
        <taxon>Sar</taxon>
        <taxon>Alveolata</taxon>
        <taxon>Dinophyceae</taxon>
        <taxon>Suessiales</taxon>
        <taxon>Suessiaceae</taxon>
        <taxon>Polarella</taxon>
    </lineage>
</organism>
<dbReference type="Gene3D" id="3.90.70.10">
    <property type="entry name" value="Cysteine proteinases"/>
    <property type="match status" value="1"/>
</dbReference>
<dbReference type="InterPro" id="IPR008974">
    <property type="entry name" value="TRAF-like"/>
</dbReference>
<feature type="region of interest" description="Disordered" evidence="1">
    <location>
        <begin position="521"/>
        <end position="605"/>
    </location>
</feature>
<dbReference type="GO" id="GO:0005829">
    <property type="term" value="C:cytosol"/>
    <property type="evidence" value="ECO:0007669"/>
    <property type="project" value="TreeGrafter"/>
</dbReference>
<dbReference type="InterPro" id="IPR028889">
    <property type="entry name" value="USP"/>
</dbReference>
<dbReference type="Proteomes" id="UP000654075">
    <property type="component" value="Unassembled WGS sequence"/>
</dbReference>
<dbReference type="GO" id="GO:0004843">
    <property type="term" value="F:cysteine-type deubiquitinase activity"/>
    <property type="evidence" value="ECO:0007669"/>
    <property type="project" value="InterPro"/>
</dbReference>
<dbReference type="PANTHER" id="PTHR24006">
    <property type="entry name" value="UBIQUITIN CARBOXYL-TERMINAL HYDROLASE"/>
    <property type="match status" value="1"/>
</dbReference>
<evidence type="ECO:0000259" key="2">
    <source>
        <dbReference type="PROSITE" id="PS50235"/>
    </source>
</evidence>
<dbReference type="Pfam" id="PF00443">
    <property type="entry name" value="UCH"/>
    <property type="match status" value="1"/>
</dbReference>
<proteinExistence type="predicted"/>